<evidence type="ECO:0000256" key="4">
    <source>
        <dbReference type="ARBA" id="ARBA00022737"/>
    </source>
</evidence>
<evidence type="ECO:0000259" key="6">
    <source>
        <dbReference type="PROSITE" id="PS51438"/>
    </source>
</evidence>
<dbReference type="GO" id="GO:0005737">
    <property type="term" value="C:cytoplasm"/>
    <property type="evidence" value="ECO:0007669"/>
    <property type="project" value="TreeGrafter"/>
</dbReference>
<dbReference type="SMART" id="SM00103">
    <property type="entry name" value="ALBUMIN"/>
    <property type="match status" value="2"/>
</dbReference>
<protein>
    <submittedName>
        <fullName evidence="7">Serum albumin</fullName>
    </submittedName>
</protein>
<evidence type="ECO:0000256" key="1">
    <source>
        <dbReference type="ARBA" id="ARBA00004613"/>
    </source>
</evidence>
<name>Q8JIA8_9SAUR</name>
<dbReference type="InterPro" id="IPR014760">
    <property type="entry name" value="Serum_albumin_N"/>
</dbReference>
<dbReference type="Gene3D" id="1.10.246.10">
    <property type="match status" value="4"/>
</dbReference>
<dbReference type="FunFam" id="1.10.246.10:FF:000002">
    <property type="entry name" value="Serum albumin"/>
    <property type="match status" value="1"/>
</dbReference>
<dbReference type="CDD" id="cd00015">
    <property type="entry name" value="ALBUMIN"/>
    <property type="match status" value="1"/>
</dbReference>
<reference evidence="7" key="1">
    <citation type="submission" date="2001-05" db="EMBL/GenBank/DDBJ databases">
        <title>Partial mRNA sequence for New Zealand gecko albumin.</title>
        <authorList>
            <person name="Metcalf V.J."/>
            <person name="Brennan S.O."/>
            <person name="George P.M."/>
            <person name="Chambers G.K."/>
        </authorList>
    </citation>
    <scope>NUCLEOTIDE SEQUENCE</scope>
</reference>
<feature type="domain" description="Albumin" evidence="6">
    <location>
        <begin position="10"/>
        <end position="201"/>
    </location>
</feature>
<keyword evidence="3" id="KW-0732">Signal</keyword>
<accession>Q8JIA8</accession>
<dbReference type="PROSITE" id="PS51438">
    <property type="entry name" value="ALBUMIN_2"/>
    <property type="match status" value="2"/>
</dbReference>
<dbReference type="PROSITE" id="PS00212">
    <property type="entry name" value="ALBUMIN_1"/>
    <property type="match status" value="2"/>
</dbReference>
<dbReference type="PANTHER" id="PTHR11385:SF14">
    <property type="entry name" value="AFAMIN"/>
    <property type="match status" value="1"/>
</dbReference>
<evidence type="ECO:0000256" key="3">
    <source>
        <dbReference type="ARBA" id="ARBA00022729"/>
    </source>
</evidence>
<dbReference type="GO" id="GO:0072562">
    <property type="term" value="C:blood microparticle"/>
    <property type="evidence" value="ECO:0007669"/>
    <property type="project" value="TreeGrafter"/>
</dbReference>
<dbReference type="PANTHER" id="PTHR11385">
    <property type="entry name" value="SERUM ALBUMIN-RELATED"/>
    <property type="match status" value="1"/>
</dbReference>
<dbReference type="SMR" id="Q8JIA8"/>
<organism evidence="7">
    <name type="scientific">Woodworthia maculata</name>
    <name type="common">Raukawa gecko</name>
    <dbReference type="NCBI Taxonomy" id="1165302"/>
    <lineage>
        <taxon>Eukaryota</taxon>
        <taxon>Metazoa</taxon>
        <taxon>Chordata</taxon>
        <taxon>Craniata</taxon>
        <taxon>Vertebrata</taxon>
        <taxon>Euteleostomi</taxon>
        <taxon>Lepidosauria</taxon>
        <taxon>Squamata</taxon>
        <taxon>Bifurcata</taxon>
        <taxon>Gekkota</taxon>
        <taxon>Pygopoidea</taxon>
        <taxon>Diplodactylidae</taxon>
        <taxon>Woodworthia</taxon>
    </lineage>
</organism>
<dbReference type="EMBL" id="AF375972">
    <property type="protein sequence ID" value="AAM46105.1"/>
    <property type="molecule type" value="mRNA"/>
</dbReference>
<keyword evidence="2" id="KW-0964">Secreted</keyword>
<feature type="domain" description="Albumin" evidence="6">
    <location>
        <begin position="202"/>
        <end position="399"/>
    </location>
</feature>
<evidence type="ECO:0000256" key="5">
    <source>
        <dbReference type="ARBA" id="ARBA00023157"/>
    </source>
</evidence>
<dbReference type="PRINTS" id="PR00802">
    <property type="entry name" value="SERUMALBUMIN"/>
</dbReference>
<comment type="subcellular location">
    <subcellularLocation>
        <location evidence="1">Secreted</location>
    </subcellularLocation>
</comment>
<evidence type="ECO:0000256" key="2">
    <source>
        <dbReference type="ARBA" id="ARBA00022525"/>
    </source>
</evidence>
<sequence length="406" mass="46680">FAEKSPATKKKLKEATLMEKQNCFVLKKFGPKELHTWKFAQLAQKFPKADRFVLHNITHDIVHVHKERCRGDTLESYLDQVQISRFVCGHQDLFSPKVKKCCDDILLHRPECLVAMENDEPPADLSPTVREFVDNKEVCQRFAENHDDHLERFVYEYGRRHQDFSPQLLQRLQKGYHDLLEKCCLLEAPEACLLEGEPLLKKHVADTLAVISTNCDLYAKLGDYKFKNMLLARYTKKAPQLSFEELSQYAEQLRTVANKCCQLGDEKKLICGEIYTDFVLGNICLHHQKHPINPRICQCCSNNYAFRRECFSSIEVDEGYVPAPCAPELFTFHEDLCTANTDVEKKKQKLLVDVVKCKPAITHEQLKAVITDFYGVVEKCCHGENHEACFLAEGPQLVQRTQAALS</sequence>
<feature type="non-terminal residue" evidence="7">
    <location>
        <position position="1"/>
    </location>
</feature>
<keyword evidence="5" id="KW-1015">Disulfide bond</keyword>
<dbReference type="Pfam" id="PF00273">
    <property type="entry name" value="Serum_albumin"/>
    <property type="match status" value="2"/>
</dbReference>
<dbReference type="InterPro" id="IPR000264">
    <property type="entry name" value="ALB/AFP/VDB"/>
</dbReference>
<evidence type="ECO:0000313" key="7">
    <source>
        <dbReference type="EMBL" id="AAM46105.1"/>
    </source>
</evidence>
<dbReference type="SUPFAM" id="SSF48552">
    <property type="entry name" value="Serum albumin-like"/>
    <property type="match status" value="2"/>
</dbReference>
<dbReference type="FunFam" id="1.10.246.10:FF:000001">
    <property type="entry name" value="Serum albumin"/>
    <property type="match status" value="1"/>
</dbReference>
<dbReference type="GO" id="GO:0036094">
    <property type="term" value="F:small molecule binding"/>
    <property type="evidence" value="ECO:0007669"/>
    <property type="project" value="TreeGrafter"/>
</dbReference>
<proteinExistence type="evidence at transcript level"/>
<dbReference type="InterPro" id="IPR020858">
    <property type="entry name" value="Serum_albumin-like"/>
</dbReference>
<dbReference type="InterPro" id="IPR020857">
    <property type="entry name" value="Serum_albumin_CS"/>
</dbReference>
<keyword evidence="4" id="KW-0677">Repeat</keyword>
<dbReference type="AlphaFoldDB" id="Q8JIA8"/>